<keyword evidence="12" id="KW-1185">Reference proteome</keyword>
<evidence type="ECO:0000256" key="3">
    <source>
        <dbReference type="ARBA" id="ARBA00022448"/>
    </source>
</evidence>
<keyword evidence="4" id="KW-1134">Transmembrane beta strand</keyword>
<name>A0A060NRX6_9BURK</name>
<dbReference type="CDD" id="cd07185">
    <property type="entry name" value="OmpA_C-like"/>
    <property type="match status" value="1"/>
</dbReference>
<evidence type="ECO:0000256" key="5">
    <source>
        <dbReference type="ARBA" id="ARBA00022692"/>
    </source>
</evidence>
<evidence type="ECO:0000256" key="2">
    <source>
        <dbReference type="ARBA" id="ARBA00007613"/>
    </source>
</evidence>
<gene>
    <name evidence="11" type="ORF">SMCB_2294</name>
</gene>
<keyword evidence="6 8" id="KW-0472">Membrane</keyword>
<feature type="chain" id="PRO_5001587969" evidence="9">
    <location>
        <begin position="21"/>
        <end position="652"/>
    </location>
</feature>
<sequence length="652" mass="70807">MPPFKPLGLALCLAAAAASAQPLPAPLVQATQAAVLHSPEVQERWRALQATRQQVPLAAAGWRPQVDLQASIGRQERRTPSQSGAWMGVSGVQISLNQLLFDGGQAAAAMRQASQAEVAAYFDLRHGSETVALQVVLAYLELLRLQQRVELATENYVEHRKLFDAIGERTRAGVGRRVDAEQAQARLAVAESSLVGETRALHEAGLNYQRFVGQLPPATLPAWPSGRGVAPMPDSAAVALRQGLEANPQLRAAYHRWQQAQQAVEGRQAAFMPRLEGRLSARESRNRDGVRGEFRDQVAELVLSHNLYRGGADSAALQRATELQARSLAEMDLVCRQVQQNLSIAFNDTQTLRIRQRLADAQQLAVEKSVTALRQQFDIGQRSLLDVLDTQAEFFDATRTYVDSRYEQLRAEARTLASMGQLVALFGAAPADQAAELEALAAQPSGFDAAALCPAQVTHMESLERIKASLVLPPLPQRADRVVLLPNPDGSVGQVVVTGRAGQQVLGAAFTGTVLTGAAPVVAIPEEQVRREFAAALEAQPQRPERFTLFFEDGSVNLTRASAAEWPQVVQRLRARQALDLTVAGHTDTSGPARLNEALALRRAQTIAQRLRASGLQDTEIAIEGFGERLLEVPTPDGTREARNRRVVISAR</sequence>
<comment type="similarity">
    <text evidence="2">Belongs to the outer membrane factor (OMF) (TC 1.B.17) family.</text>
</comment>
<dbReference type="RefSeq" id="WP_045537121.1">
    <property type="nucleotide sequence ID" value="NZ_AP014569.1"/>
</dbReference>
<evidence type="ECO:0000313" key="12">
    <source>
        <dbReference type="Proteomes" id="UP000066014"/>
    </source>
</evidence>
<keyword evidence="7" id="KW-0998">Cell outer membrane</keyword>
<dbReference type="Pfam" id="PF00691">
    <property type="entry name" value="OmpA"/>
    <property type="match status" value="1"/>
</dbReference>
<evidence type="ECO:0000256" key="6">
    <source>
        <dbReference type="ARBA" id="ARBA00023136"/>
    </source>
</evidence>
<evidence type="ECO:0000256" key="9">
    <source>
        <dbReference type="SAM" id="SignalP"/>
    </source>
</evidence>
<evidence type="ECO:0000256" key="1">
    <source>
        <dbReference type="ARBA" id="ARBA00004442"/>
    </source>
</evidence>
<keyword evidence="3" id="KW-0813">Transport</keyword>
<dbReference type="HOGENOM" id="CLU_012817_0_0_4"/>
<dbReference type="Gene3D" id="3.30.1330.60">
    <property type="entry name" value="OmpA-like domain"/>
    <property type="match status" value="1"/>
</dbReference>
<evidence type="ECO:0000259" key="10">
    <source>
        <dbReference type="PROSITE" id="PS51123"/>
    </source>
</evidence>
<dbReference type="SUPFAM" id="SSF103088">
    <property type="entry name" value="OmpA-like"/>
    <property type="match status" value="1"/>
</dbReference>
<evidence type="ECO:0000256" key="4">
    <source>
        <dbReference type="ARBA" id="ARBA00022452"/>
    </source>
</evidence>
<feature type="signal peptide" evidence="9">
    <location>
        <begin position="1"/>
        <end position="20"/>
    </location>
</feature>
<dbReference type="PANTHER" id="PTHR30026:SF22">
    <property type="entry name" value="OUTER MEMBRANE EFFLUX PROTEIN"/>
    <property type="match status" value="1"/>
</dbReference>
<dbReference type="OrthoDB" id="8586796at2"/>
<evidence type="ECO:0000256" key="7">
    <source>
        <dbReference type="ARBA" id="ARBA00023237"/>
    </source>
</evidence>
<dbReference type="SUPFAM" id="SSF56954">
    <property type="entry name" value="Outer membrane efflux proteins (OEP)"/>
    <property type="match status" value="1"/>
</dbReference>
<dbReference type="Gene3D" id="1.20.1600.10">
    <property type="entry name" value="Outer membrane efflux proteins (OEP)"/>
    <property type="match status" value="1"/>
</dbReference>
<keyword evidence="5" id="KW-0812">Transmembrane</keyword>
<dbReference type="NCBIfam" id="TIGR01844">
    <property type="entry name" value="type_I_sec_TolC"/>
    <property type="match status" value="1"/>
</dbReference>
<dbReference type="PANTHER" id="PTHR30026">
    <property type="entry name" value="OUTER MEMBRANE PROTEIN TOLC"/>
    <property type="match status" value="1"/>
</dbReference>
<dbReference type="GO" id="GO:0009279">
    <property type="term" value="C:cell outer membrane"/>
    <property type="evidence" value="ECO:0007669"/>
    <property type="project" value="UniProtKB-SubCell"/>
</dbReference>
<evidence type="ECO:0000313" key="11">
    <source>
        <dbReference type="EMBL" id="BAO84522.1"/>
    </source>
</evidence>
<protein>
    <submittedName>
        <fullName evidence="11">Outer membrane protein</fullName>
    </submittedName>
</protein>
<dbReference type="KEGG" id="cbab:SMCB_2294"/>
<dbReference type="Pfam" id="PF02321">
    <property type="entry name" value="OEP"/>
    <property type="match status" value="2"/>
</dbReference>
<dbReference type="InterPro" id="IPR051906">
    <property type="entry name" value="TolC-like"/>
</dbReference>
<reference evidence="11 12" key="1">
    <citation type="journal article" date="2014" name="Nat. Commun.">
        <title>Physiological and genomic features of highly alkaliphilic hydrogen-utilizing Betaproteobacteria from a continental serpentinizing site.</title>
        <authorList>
            <person name="Suzuki S."/>
            <person name="Kuenen J.G."/>
            <person name="Schipper K."/>
            <person name="van der Velde S."/>
            <person name="Ishii S."/>
            <person name="Wu A."/>
            <person name="Sorokin D.Y."/>
            <person name="Tenney A."/>
            <person name="Meng X.Y."/>
            <person name="Morrill P.L."/>
            <person name="Kamagata Y."/>
            <person name="Muyzer G."/>
            <person name="Nealson K.H."/>
        </authorList>
    </citation>
    <scope>NUCLEOTIDE SEQUENCE [LARGE SCALE GENOMIC DNA]</scope>
    <source>
        <strain evidence="11 12">B1</strain>
    </source>
</reference>
<comment type="subcellular location">
    <subcellularLocation>
        <location evidence="1">Cell outer membrane</location>
    </subcellularLocation>
</comment>
<dbReference type="PROSITE" id="PS51123">
    <property type="entry name" value="OMPA_2"/>
    <property type="match status" value="1"/>
</dbReference>
<dbReference type="Proteomes" id="UP000066014">
    <property type="component" value="Chromosome"/>
</dbReference>
<dbReference type="GO" id="GO:0015562">
    <property type="term" value="F:efflux transmembrane transporter activity"/>
    <property type="evidence" value="ECO:0007669"/>
    <property type="project" value="InterPro"/>
</dbReference>
<dbReference type="InterPro" id="IPR006665">
    <property type="entry name" value="OmpA-like"/>
</dbReference>
<dbReference type="InterPro" id="IPR036737">
    <property type="entry name" value="OmpA-like_sf"/>
</dbReference>
<dbReference type="GO" id="GO:1990281">
    <property type="term" value="C:efflux pump complex"/>
    <property type="evidence" value="ECO:0007669"/>
    <property type="project" value="TreeGrafter"/>
</dbReference>
<evidence type="ECO:0000256" key="8">
    <source>
        <dbReference type="PROSITE-ProRule" id="PRU00473"/>
    </source>
</evidence>
<accession>A0A060NRX6</accession>
<dbReference type="EMBL" id="AP014569">
    <property type="protein sequence ID" value="BAO84522.1"/>
    <property type="molecule type" value="Genomic_DNA"/>
</dbReference>
<dbReference type="InterPro" id="IPR010130">
    <property type="entry name" value="T1SS_OMP_TolC"/>
</dbReference>
<organism evidence="11 12">
    <name type="scientific">Serpentinimonas maccroryi</name>
    <dbReference type="NCBI Taxonomy" id="1458426"/>
    <lineage>
        <taxon>Bacteria</taxon>
        <taxon>Pseudomonadati</taxon>
        <taxon>Pseudomonadota</taxon>
        <taxon>Betaproteobacteria</taxon>
        <taxon>Burkholderiales</taxon>
        <taxon>Comamonadaceae</taxon>
        <taxon>Serpentinimonas</taxon>
    </lineage>
</organism>
<feature type="domain" description="OmpA-like" evidence="10">
    <location>
        <begin position="538"/>
        <end position="652"/>
    </location>
</feature>
<dbReference type="AlphaFoldDB" id="A0A060NRX6"/>
<dbReference type="GO" id="GO:0015288">
    <property type="term" value="F:porin activity"/>
    <property type="evidence" value="ECO:0007669"/>
    <property type="project" value="TreeGrafter"/>
</dbReference>
<proteinExistence type="inferred from homology"/>
<keyword evidence="9" id="KW-0732">Signal</keyword>
<dbReference type="STRING" id="1458426.SMCB_2294"/>
<dbReference type="InterPro" id="IPR003423">
    <property type="entry name" value="OMP_efflux"/>
</dbReference>